<keyword evidence="1" id="KW-0812">Transmembrane</keyword>
<dbReference type="Gene3D" id="3.30.700.10">
    <property type="entry name" value="Glycoprotein, Type 4 Pilin"/>
    <property type="match status" value="1"/>
</dbReference>
<dbReference type="RefSeq" id="WP_007466233.1">
    <property type="nucleotide sequence ID" value="NZ_AMZO01000018.1"/>
</dbReference>
<dbReference type="InterPro" id="IPR012902">
    <property type="entry name" value="N_methyl_site"/>
</dbReference>
<comment type="caution">
    <text evidence="2">The sequence shown here is derived from an EMBL/GenBank/DDBJ whole genome shotgun (WGS) entry which is preliminary data.</text>
</comment>
<keyword evidence="3" id="KW-1185">Reference proteome</keyword>
<organism evidence="2 3">
    <name type="scientific">Photobacterium marinum</name>
    <dbReference type="NCBI Taxonomy" id="1056511"/>
    <lineage>
        <taxon>Bacteria</taxon>
        <taxon>Pseudomonadati</taxon>
        <taxon>Pseudomonadota</taxon>
        <taxon>Gammaproteobacteria</taxon>
        <taxon>Vibrionales</taxon>
        <taxon>Vibrionaceae</taxon>
        <taxon>Photobacterium</taxon>
    </lineage>
</organism>
<evidence type="ECO:0000256" key="1">
    <source>
        <dbReference type="SAM" id="Phobius"/>
    </source>
</evidence>
<dbReference type="PATRIC" id="fig|1056511.3.peg.2557"/>
<feature type="transmembrane region" description="Helical" evidence="1">
    <location>
        <begin position="12"/>
        <end position="34"/>
    </location>
</feature>
<gene>
    <name evidence="2" type="ORF">C942_01064</name>
</gene>
<proteinExistence type="predicted"/>
<dbReference type="InterPro" id="IPR045584">
    <property type="entry name" value="Pilin-like"/>
</dbReference>
<dbReference type="NCBIfam" id="TIGR02532">
    <property type="entry name" value="IV_pilin_GFxxxE"/>
    <property type="match status" value="1"/>
</dbReference>
<dbReference type="Proteomes" id="UP000011134">
    <property type="component" value="Unassembled WGS sequence"/>
</dbReference>
<dbReference type="AlphaFoldDB" id="L8J994"/>
<evidence type="ECO:0000313" key="3">
    <source>
        <dbReference type="Proteomes" id="UP000011134"/>
    </source>
</evidence>
<dbReference type="SUPFAM" id="SSF54523">
    <property type="entry name" value="Pili subunits"/>
    <property type="match status" value="1"/>
</dbReference>
<dbReference type="EMBL" id="AMZO01000018">
    <property type="protein sequence ID" value="ELR65450.1"/>
    <property type="molecule type" value="Genomic_DNA"/>
</dbReference>
<sequence length="171" mass="18944">MKYISKDNGFTIIELIVVIVVVAIVAAIAAPRIMNTSTDAKIASLNGFISAFRAAESIVEGKMIIEGKEMTSQHVLTSQEGIEAQYGSIRLSNDNLKRMMNVDGYRIVTCLDKTQMFVVPATYKDVPDGEDSIEACRAALATFCWVSLYNPQKEGTENERVFDISRNYTKC</sequence>
<accession>L8J994</accession>
<dbReference type="Pfam" id="PF07963">
    <property type="entry name" value="N_methyl"/>
    <property type="match status" value="1"/>
</dbReference>
<dbReference type="OrthoDB" id="5654254at2"/>
<keyword evidence="1" id="KW-0472">Membrane</keyword>
<reference evidence="2 3" key="1">
    <citation type="submission" date="2012-12" db="EMBL/GenBank/DDBJ databases">
        <title>Genome Assembly of Photobacterium sp. AK15.</title>
        <authorList>
            <person name="Khatri I."/>
            <person name="Vaidya B."/>
            <person name="Srinivas T.N.R."/>
            <person name="Subramanian S."/>
            <person name="Pinnaka A."/>
        </authorList>
    </citation>
    <scope>NUCLEOTIDE SEQUENCE [LARGE SCALE GENOMIC DNA]</scope>
    <source>
        <strain evidence="2 3">AK15</strain>
    </source>
</reference>
<protein>
    <submittedName>
        <fullName evidence="2">MSHA pilin protein MshA</fullName>
    </submittedName>
</protein>
<name>L8J994_9GAMM</name>
<keyword evidence="1" id="KW-1133">Transmembrane helix</keyword>
<evidence type="ECO:0000313" key="2">
    <source>
        <dbReference type="EMBL" id="ELR65450.1"/>
    </source>
</evidence>